<dbReference type="InterPro" id="IPR001633">
    <property type="entry name" value="EAL_dom"/>
</dbReference>
<dbReference type="PROSITE" id="PS50883">
    <property type="entry name" value="EAL"/>
    <property type="match status" value="1"/>
</dbReference>
<evidence type="ECO:0000313" key="5">
    <source>
        <dbReference type="Proteomes" id="UP000663814"/>
    </source>
</evidence>
<keyword evidence="1" id="KW-0812">Transmembrane</keyword>
<evidence type="ECO:0000256" key="1">
    <source>
        <dbReference type="SAM" id="Phobius"/>
    </source>
</evidence>
<dbReference type="SMART" id="SM00052">
    <property type="entry name" value="EAL"/>
    <property type="match status" value="1"/>
</dbReference>
<keyword evidence="5" id="KW-1185">Reference proteome</keyword>
<dbReference type="EMBL" id="JAERPS020000007">
    <property type="protein sequence ID" value="MBZ9613390.1"/>
    <property type="molecule type" value="Genomic_DNA"/>
</dbReference>
<dbReference type="RefSeq" id="WP_205312174.1">
    <property type="nucleotide sequence ID" value="NZ_JAERPS020000007.1"/>
</dbReference>
<dbReference type="Gene3D" id="3.20.20.450">
    <property type="entry name" value="EAL domain"/>
    <property type="match status" value="1"/>
</dbReference>
<dbReference type="Proteomes" id="UP000663814">
    <property type="component" value="Unassembled WGS sequence"/>
</dbReference>
<dbReference type="CDD" id="cd01949">
    <property type="entry name" value="GGDEF"/>
    <property type="match status" value="1"/>
</dbReference>
<dbReference type="SUPFAM" id="SSF55073">
    <property type="entry name" value="Nucleotide cyclase"/>
    <property type="match status" value="1"/>
</dbReference>
<feature type="domain" description="EAL" evidence="2">
    <location>
        <begin position="544"/>
        <end position="798"/>
    </location>
</feature>
<comment type="caution">
    <text evidence="4">The sequence shown here is derived from an EMBL/GenBank/DDBJ whole genome shotgun (WGS) entry which is preliminary data.</text>
</comment>
<dbReference type="SMART" id="SM00267">
    <property type="entry name" value="GGDEF"/>
    <property type="match status" value="1"/>
</dbReference>
<dbReference type="NCBIfam" id="TIGR00254">
    <property type="entry name" value="GGDEF"/>
    <property type="match status" value="1"/>
</dbReference>
<proteinExistence type="predicted"/>
<feature type="domain" description="GGDEF" evidence="3">
    <location>
        <begin position="402"/>
        <end position="535"/>
    </location>
</feature>
<name>A0ABS7XCW3_9GAMM</name>
<organism evidence="4 5">
    <name type="scientific">Rheinheimera maricola</name>
    <dbReference type="NCBI Taxonomy" id="2793282"/>
    <lineage>
        <taxon>Bacteria</taxon>
        <taxon>Pseudomonadati</taxon>
        <taxon>Pseudomonadota</taxon>
        <taxon>Gammaproteobacteria</taxon>
        <taxon>Chromatiales</taxon>
        <taxon>Chromatiaceae</taxon>
        <taxon>Rheinheimera</taxon>
    </lineage>
</organism>
<dbReference type="InterPro" id="IPR029787">
    <property type="entry name" value="Nucleotide_cyclase"/>
</dbReference>
<evidence type="ECO:0000259" key="3">
    <source>
        <dbReference type="PROSITE" id="PS50887"/>
    </source>
</evidence>
<sequence length="814" mass="92371">MRYLSLSWKMLLLMLSMLLVLLVWFTSLSLLHMNEQFKRQQAQRKIQGQQYFQYYNQSVEQQLFSWMQSYAELQQLNRQPDFSHFAAALPQQIELLQFNFSVQQLTLLGPDQQPLYQHGAALPIDHLAMAQRTLAAQSPQSVIWCDIQCYKVLGLPLLNAQGDVAVLLMVTELSEVLYNIHQTLGTEVALFSADKAAGGEQQVRLLQTSDKALMQAIYQQLPLDFDIGAASIDGLIIDVTQYSYYLHLIPLAPEDSKAHYLLMVENVSAEMQDKQHYQRKIVWVAVACFIGMLLLILLISRRITSRILRLANALPLLAQRRYQEFRQSSQLKPGLLQDELSTFNQSVLTLSYQLEDLDQQLADNTARLQQMAMFDQLTGLANRNLLQYQLQQALSALVTHPGYVGLLFLDLDKFKNINNSRTHAVGDQLLLQTANRLQSLVAAADIVCRFGGDEFAIVLPHITGHEQAELMASQVLAAFGEPFQLEQAAVSLSASIGLSLTSNAELSPEELIRRADLAMYQAKNNGRNCYYAFNEQMSSDLATRLQLEAELRRALELQQFRLFLQPQVDLRSGHLAGFEALLRWQHPERGLVPPDEFISVLEQAQLIVDVGYWVFERCCQLSIELNTLGLNNTVIALNLAADQFLQPELPQRFQQLLQQYQLRGEQFELELTESTLVSHVGQTLDVMHQLKALGFAFAIDDFGTGYSSLNYLKRMPVDTIKIDKTFVLGMLDNSSDYQIIVSTIAMVHKLGLQVVAEGVEAQQHLQMLQQHHCDMVQGYYFSRPLAPAQLIEFVRDEVLQQNWPARLLSCSNKD</sequence>
<dbReference type="Pfam" id="PF00563">
    <property type="entry name" value="EAL"/>
    <property type="match status" value="1"/>
</dbReference>
<dbReference type="Gene3D" id="6.10.340.10">
    <property type="match status" value="1"/>
</dbReference>
<dbReference type="InterPro" id="IPR000160">
    <property type="entry name" value="GGDEF_dom"/>
</dbReference>
<evidence type="ECO:0000259" key="2">
    <source>
        <dbReference type="PROSITE" id="PS50883"/>
    </source>
</evidence>
<dbReference type="InterPro" id="IPR050706">
    <property type="entry name" value="Cyclic-di-GMP_PDE-like"/>
</dbReference>
<accession>A0ABS7XCW3</accession>
<keyword evidence="1" id="KW-0472">Membrane</keyword>
<dbReference type="InterPro" id="IPR035919">
    <property type="entry name" value="EAL_sf"/>
</dbReference>
<dbReference type="InterPro" id="IPR043128">
    <property type="entry name" value="Rev_trsase/Diguanyl_cyclase"/>
</dbReference>
<dbReference type="CDD" id="cd01948">
    <property type="entry name" value="EAL"/>
    <property type="match status" value="1"/>
</dbReference>
<feature type="transmembrane region" description="Helical" evidence="1">
    <location>
        <begin position="281"/>
        <end position="299"/>
    </location>
</feature>
<keyword evidence="1" id="KW-1133">Transmembrane helix</keyword>
<dbReference type="Pfam" id="PF00990">
    <property type="entry name" value="GGDEF"/>
    <property type="match status" value="1"/>
</dbReference>
<dbReference type="SUPFAM" id="SSF141868">
    <property type="entry name" value="EAL domain-like"/>
    <property type="match status" value="1"/>
</dbReference>
<dbReference type="Gene3D" id="3.30.70.270">
    <property type="match status" value="1"/>
</dbReference>
<evidence type="ECO:0000313" key="4">
    <source>
        <dbReference type="EMBL" id="MBZ9613390.1"/>
    </source>
</evidence>
<dbReference type="PANTHER" id="PTHR33121">
    <property type="entry name" value="CYCLIC DI-GMP PHOSPHODIESTERASE PDEF"/>
    <property type="match status" value="1"/>
</dbReference>
<protein>
    <submittedName>
        <fullName evidence="4">EAL domain-containing protein</fullName>
    </submittedName>
</protein>
<gene>
    <name evidence="4" type="ORF">I4W93_017490</name>
</gene>
<dbReference type="PANTHER" id="PTHR33121:SF70">
    <property type="entry name" value="SIGNALING PROTEIN YKOW"/>
    <property type="match status" value="1"/>
</dbReference>
<dbReference type="PROSITE" id="PS50887">
    <property type="entry name" value="GGDEF"/>
    <property type="match status" value="1"/>
</dbReference>
<reference evidence="4 5" key="1">
    <citation type="submission" date="2021-08" db="EMBL/GenBank/DDBJ databases">
        <title>Rheinheimera aquimaris sp. nov., isolated from seawater of the East Sea in Korea.</title>
        <authorList>
            <person name="Kim K.H."/>
            <person name="Wenting R."/>
            <person name="Kim K.R."/>
            <person name="Jeon C.O."/>
        </authorList>
    </citation>
    <scope>NUCLEOTIDE SEQUENCE [LARGE SCALE GENOMIC DNA]</scope>
    <source>
        <strain evidence="4 5">MA-13</strain>
    </source>
</reference>